<accession>A0A1I4M626</accession>
<reference evidence="3" key="1">
    <citation type="submission" date="2016-10" db="EMBL/GenBank/DDBJ databases">
        <authorList>
            <person name="Varghese N."/>
            <person name="Submissions S."/>
        </authorList>
    </citation>
    <scope>NUCLEOTIDE SEQUENCE [LARGE SCALE GENOMIC DNA]</scope>
    <source>
        <strain evidence="3">CGMCC 1.4250</strain>
    </source>
</reference>
<dbReference type="RefSeq" id="WP_091483880.1">
    <property type="nucleotide sequence ID" value="NZ_FOTR01000006.1"/>
</dbReference>
<keyword evidence="3" id="KW-1185">Reference proteome</keyword>
<dbReference type="OrthoDB" id="2428213at2"/>
<dbReference type="AlphaFoldDB" id="A0A1I4M626"/>
<feature type="transmembrane region" description="Helical" evidence="1">
    <location>
        <begin position="12"/>
        <end position="32"/>
    </location>
</feature>
<name>A0A1I4M626_9BACI</name>
<dbReference type="Proteomes" id="UP000198565">
    <property type="component" value="Unassembled WGS sequence"/>
</dbReference>
<evidence type="ECO:0000313" key="3">
    <source>
        <dbReference type="Proteomes" id="UP000198565"/>
    </source>
</evidence>
<keyword evidence="1" id="KW-0472">Membrane</keyword>
<organism evidence="2 3">
    <name type="scientific">Gracilibacillus orientalis</name>
    <dbReference type="NCBI Taxonomy" id="334253"/>
    <lineage>
        <taxon>Bacteria</taxon>
        <taxon>Bacillati</taxon>
        <taxon>Bacillota</taxon>
        <taxon>Bacilli</taxon>
        <taxon>Bacillales</taxon>
        <taxon>Bacillaceae</taxon>
        <taxon>Gracilibacillus</taxon>
    </lineage>
</organism>
<gene>
    <name evidence="2" type="ORF">SAMN04487943_10647</name>
</gene>
<sequence length="140" mass="16550">MYGYGVEMRLLLLLAIVLLLFVSLNTIMRKWWNVERKKFFSYNHVNEKHKKVDWTIRITTIVSLLLGYGINITRGPTNGYWFLQPWFTLIIFVVVSQIGRAVMERKYAQNPNAYKVTISEIIFILILFFTLFTTNFFGLV</sequence>
<evidence type="ECO:0000313" key="2">
    <source>
        <dbReference type="EMBL" id="SFL98712.1"/>
    </source>
</evidence>
<dbReference type="STRING" id="334253.SAMN04487943_10647"/>
<keyword evidence="1" id="KW-0812">Transmembrane</keyword>
<proteinExistence type="predicted"/>
<keyword evidence="1" id="KW-1133">Transmembrane helix</keyword>
<evidence type="ECO:0000256" key="1">
    <source>
        <dbReference type="SAM" id="Phobius"/>
    </source>
</evidence>
<feature type="transmembrane region" description="Helical" evidence="1">
    <location>
        <begin position="82"/>
        <end position="102"/>
    </location>
</feature>
<evidence type="ECO:0008006" key="4">
    <source>
        <dbReference type="Google" id="ProtNLM"/>
    </source>
</evidence>
<protein>
    <recommendedName>
        <fullName evidence="4">DUF4181 domain-containing protein</fullName>
    </recommendedName>
</protein>
<feature type="transmembrane region" description="Helical" evidence="1">
    <location>
        <begin position="52"/>
        <end position="70"/>
    </location>
</feature>
<dbReference type="InterPro" id="IPR025441">
    <property type="entry name" value="DUF4181"/>
</dbReference>
<dbReference type="EMBL" id="FOTR01000006">
    <property type="protein sequence ID" value="SFL98712.1"/>
    <property type="molecule type" value="Genomic_DNA"/>
</dbReference>
<dbReference type="Pfam" id="PF13789">
    <property type="entry name" value="DUF4181"/>
    <property type="match status" value="1"/>
</dbReference>
<feature type="transmembrane region" description="Helical" evidence="1">
    <location>
        <begin position="114"/>
        <end position="137"/>
    </location>
</feature>